<dbReference type="Proteomes" id="UP000215335">
    <property type="component" value="Unassembled WGS sequence"/>
</dbReference>
<keyword evidence="2" id="KW-1185">Reference proteome</keyword>
<dbReference type="AlphaFoldDB" id="A0A232EEQ2"/>
<protein>
    <submittedName>
        <fullName evidence="1">Uncharacterized protein</fullName>
    </submittedName>
</protein>
<dbReference type="EMBL" id="NNAY01005253">
    <property type="protein sequence ID" value="OXU16823.1"/>
    <property type="molecule type" value="Genomic_DNA"/>
</dbReference>
<evidence type="ECO:0000313" key="1">
    <source>
        <dbReference type="EMBL" id="OXU16823.1"/>
    </source>
</evidence>
<gene>
    <name evidence="1" type="ORF">TSAR_014026</name>
</gene>
<accession>A0A232EEQ2</accession>
<organism evidence="1 2">
    <name type="scientific">Trichomalopsis sarcophagae</name>
    <dbReference type="NCBI Taxonomy" id="543379"/>
    <lineage>
        <taxon>Eukaryota</taxon>
        <taxon>Metazoa</taxon>
        <taxon>Ecdysozoa</taxon>
        <taxon>Arthropoda</taxon>
        <taxon>Hexapoda</taxon>
        <taxon>Insecta</taxon>
        <taxon>Pterygota</taxon>
        <taxon>Neoptera</taxon>
        <taxon>Endopterygota</taxon>
        <taxon>Hymenoptera</taxon>
        <taxon>Apocrita</taxon>
        <taxon>Proctotrupomorpha</taxon>
        <taxon>Chalcidoidea</taxon>
        <taxon>Pteromalidae</taxon>
        <taxon>Pteromalinae</taxon>
        <taxon>Trichomalopsis</taxon>
    </lineage>
</organism>
<proteinExistence type="predicted"/>
<evidence type="ECO:0000313" key="2">
    <source>
        <dbReference type="Proteomes" id="UP000215335"/>
    </source>
</evidence>
<sequence>MALATSSRNVISAETKCGSDVENDTLATSSNHKANVLDDALDTIIYQNSNSDEVNDSYEDDIDYRYSDSEADSIPDIEEQDYIDINQINNLFLNENQLSR</sequence>
<reference evidence="1 2" key="1">
    <citation type="journal article" date="2017" name="Curr. Biol.">
        <title>The Evolution of Venom by Co-option of Single-Copy Genes.</title>
        <authorList>
            <person name="Martinson E.O."/>
            <person name="Mrinalini"/>
            <person name="Kelkar Y.D."/>
            <person name="Chang C.H."/>
            <person name="Werren J.H."/>
        </authorList>
    </citation>
    <scope>NUCLEOTIDE SEQUENCE [LARGE SCALE GENOMIC DNA]</scope>
    <source>
        <strain evidence="1 2">Alberta</strain>
        <tissue evidence="1">Whole body</tissue>
    </source>
</reference>
<name>A0A232EEQ2_9HYME</name>
<comment type="caution">
    <text evidence="1">The sequence shown here is derived from an EMBL/GenBank/DDBJ whole genome shotgun (WGS) entry which is preliminary data.</text>
</comment>